<keyword evidence="1" id="KW-0802">TPR repeat</keyword>
<reference evidence="2 3" key="1">
    <citation type="submission" date="2023-09" db="EMBL/GenBank/DDBJ databases">
        <authorList>
            <person name="Rey-Velasco X."/>
        </authorList>
    </citation>
    <scope>NUCLEOTIDE SEQUENCE [LARGE SCALE GENOMIC DNA]</scope>
    <source>
        <strain evidence="2 3">W345</strain>
    </source>
</reference>
<feature type="repeat" description="TPR" evidence="1">
    <location>
        <begin position="141"/>
        <end position="174"/>
    </location>
</feature>
<dbReference type="Proteomes" id="UP001254608">
    <property type="component" value="Unassembled WGS sequence"/>
</dbReference>
<proteinExistence type="predicted"/>
<dbReference type="PROSITE" id="PS51257">
    <property type="entry name" value="PROKAR_LIPOPROTEIN"/>
    <property type="match status" value="1"/>
</dbReference>
<dbReference type="Pfam" id="PF14559">
    <property type="entry name" value="TPR_19"/>
    <property type="match status" value="1"/>
</dbReference>
<dbReference type="EMBL" id="JAVRIC010000005">
    <property type="protein sequence ID" value="MDT0496767.1"/>
    <property type="molecule type" value="Genomic_DNA"/>
</dbReference>
<organism evidence="2 3">
    <name type="scientific">Banduia mediterranea</name>
    <dbReference type="NCBI Taxonomy" id="3075609"/>
    <lineage>
        <taxon>Bacteria</taxon>
        <taxon>Pseudomonadati</taxon>
        <taxon>Pseudomonadota</taxon>
        <taxon>Gammaproteobacteria</taxon>
        <taxon>Nevskiales</taxon>
        <taxon>Algiphilaceae</taxon>
        <taxon>Banduia</taxon>
    </lineage>
</organism>
<evidence type="ECO:0000256" key="1">
    <source>
        <dbReference type="PROSITE-ProRule" id="PRU00339"/>
    </source>
</evidence>
<keyword evidence="3" id="KW-1185">Reference proteome</keyword>
<sequence>MRRWPGLLLSIALFGCAAPQRMSGTDTSVRIDQPSTEDEVAGVHTDLVRTMLARKQYYAALAHIEDLRNRNGDSDELSMLEAEGLRELGRNAEATVIYRRLLRSRYSAEANHGLGLIYVRGNPSAGIDYLGTAVRQRPTDIEMRNDYGYALMQAGRYEAALTELATAMELAPGNSRARNNLLILLMLSGDEAGVQRVAASGGLDNAALAVLRRQAASLRSRTVAAGSQ</sequence>
<dbReference type="InterPro" id="IPR011990">
    <property type="entry name" value="TPR-like_helical_dom_sf"/>
</dbReference>
<protein>
    <submittedName>
        <fullName evidence="2">Tetratricopeptide repeat protein</fullName>
    </submittedName>
</protein>
<dbReference type="RefSeq" id="WP_311364160.1">
    <property type="nucleotide sequence ID" value="NZ_JAVRIC010000005.1"/>
</dbReference>
<evidence type="ECO:0000313" key="3">
    <source>
        <dbReference type="Proteomes" id="UP001254608"/>
    </source>
</evidence>
<name>A0ABU2WI64_9GAMM</name>
<gene>
    <name evidence="2" type="ORF">RM530_05240</name>
</gene>
<dbReference type="Gene3D" id="1.25.40.10">
    <property type="entry name" value="Tetratricopeptide repeat domain"/>
    <property type="match status" value="1"/>
</dbReference>
<dbReference type="InterPro" id="IPR019734">
    <property type="entry name" value="TPR_rpt"/>
</dbReference>
<accession>A0ABU2WI64</accession>
<dbReference type="PROSITE" id="PS50005">
    <property type="entry name" value="TPR"/>
    <property type="match status" value="1"/>
</dbReference>
<evidence type="ECO:0000313" key="2">
    <source>
        <dbReference type="EMBL" id="MDT0496767.1"/>
    </source>
</evidence>
<comment type="caution">
    <text evidence="2">The sequence shown here is derived from an EMBL/GenBank/DDBJ whole genome shotgun (WGS) entry which is preliminary data.</text>
</comment>
<dbReference type="SUPFAM" id="SSF48452">
    <property type="entry name" value="TPR-like"/>
    <property type="match status" value="1"/>
</dbReference>